<feature type="non-terminal residue" evidence="1">
    <location>
        <position position="84"/>
    </location>
</feature>
<dbReference type="AlphaFoldDB" id="A0A538TMP1"/>
<protein>
    <submittedName>
        <fullName evidence="1">Uncharacterized protein</fullName>
    </submittedName>
</protein>
<dbReference type="EMBL" id="VBOY01000078">
    <property type="protein sequence ID" value="TMQ64887.1"/>
    <property type="molecule type" value="Genomic_DNA"/>
</dbReference>
<organism evidence="1 2">
    <name type="scientific">Eiseniibacteriota bacterium</name>
    <dbReference type="NCBI Taxonomy" id="2212470"/>
    <lineage>
        <taxon>Bacteria</taxon>
        <taxon>Candidatus Eiseniibacteriota</taxon>
    </lineage>
</organism>
<accession>A0A538TMP1</accession>
<comment type="caution">
    <text evidence="1">The sequence shown here is derived from an EMBL/GenBank/DDBJ whole genome shotgun (WGS) entry which is preliminary data.</text>
</comment>
<sequence>MREGLAEGARPGDMRAIEAAIAARAGRTDDARRLLHDLGQVSGLTAGGLLWAATAAVRVGELDSAARFLLHPLTADLTPTMARL</sequence>
<proteinExistence type="predicted"/>
<evidence type="ECO:0000313" key="1">
    <source>
        <dbReference type="EMBL" id="TMQ64887.1"/>
    </source>
</evidence>
<dbReference type="Proteomes" id="UP000316609">
    <property type="component" value="Unassembled WGS sequence"/>
</dbReference>
<evidence type="ECO:0000313" key="2">
    <source>
        <dbReference type="Proteomes" id="UP000316609"/>
    </source>
</evidence>
<reference evidence="1 2" key="1">
    <citation type="journal article" date="2019" name="Nat. Microbiol.">
        <title>Mediterranean grassland soil C-N compound turnover is dependent on rainfall and depth, and is mediated by genomically divergent microorganisms.</title>
        <authorList>
            <person name="Diamond S."/>
            <person name="Andeer P.F."/>
            <person name="Li Z."/>
            <person name="Crits-Christoph A."/>
            <person name="Burstein D."/>
            <person name="Anantharaman K."/>
            <person name="Lane K.R."/>
            <person name="Thomas B.C."/>
            <person name="Pan C."/>
            <person name="Northen T.R."/>
            <person name="Banfield J.F."/>
        </authorList>
    </citation>
    <scope>NUCLEOTIDE SEQUENCE [LARGE SCALE GENOMIC DNA]</scope>
    <source>
        <strain evidence="1">WS_8</strain>
    </source>
</reference>
<name>A0A538TMP1_UNCEI</name>
<gene>
    <name evidence="1" type="ORF">E6K78_08575</name>
</gene>